<protein>
    <submittedName>
        <fullName evidence="2">Uncharacterized protein</fullName>
    </submittedName>
</protein>
<keyword evidence="1" id="KW-0812">Transmembrane</keyword>
<evidence type="ECO:0000256" key="1">
    <source>
        <dbReference type="SAM" id="Phobius"/>
    </source>
</evidence>
<dbReference type="AlphaFoldDB" id="A0A741T2Q2"/>
<evidence type="ECO:0000313" key="2">
    <source>
        <dbReference type="EMBL" id="HAF0892902.1"/>
    </source>
</evidence>
<sequence length="65" mass="7050">MDITGTLCDAAQICQQVSLTLTGEAPKITDYSYLGKVWGLAFSSVMSLYLFSLGIGTVLRFIKNV</sequence>
<accession>A0A741T2Q2</accession>
<proteinExistence type="predicted"/>
<keyword evidence="1" id="KW-0472">Membrane</keyword>
<feature type="transmembrane region" description="Helical" evidence="1">
    <location>
        <begin position="37"/>
        <end position="62"/>
    </location>
</feature>
<organism evidence="2">
    <name type="scientific">Salmonella enterica subsp. enterica serovar Agona</name>
    <dbReference type="NCBI Taxonomy" id="58095"/>
    <lineage>
        <taxon>Bacteria</taxon>
        <taxon>Pseudomonadati</taxon>
        <taxon>Pseudomonadota</taxon>
        <taxon>Gammaproteobacteria</taxon>
        <taxon>Enterobacterales</taxon>
        <taxon>Enterobacteriaceae</taxon>
        <taxon>Salmonella</taxon>
    </lineage>
</organism>
<dbReference type="EMBL" id="DAAUAP010000099">
    <property type="protein sequence ID" value="HAF0892902.1"/>
    <property type="molecule type" value="Genomic_DNA"/>
</dbReference>
<name>A0A741T2Q2_SALET</name>
<gene>
    <name evidence="2" type="ORF">G9G25_004886</name>
</gene>
<keyword evidence="1" id="KW-1133">Transmembrane helix</keyword>
<reference evidence="2" key="1">
    <citation type="journal article" date="2018" name="Genome Biol.">
        <title>SKESA: strategic k-mer extension for scrupulous assemblies.</title>
        <authorList>
            <person name="Souvorov A."/>
            <person name="Agarwala R."/>
            <person name="Lipman D.J."/>
        </authorList>
    </citation>
    <scope>NUCLEOTIDE SEQUENCE</scope>
    <source>
        <strain evidence="2">12-8479</strain>
    </source>
</reference>
<reference evidence="2" key="2">
    <citation type="submission" date="2018-07" db="EMBL/GenBank/DDBJ databases">
        <authorList>
            <consortium name="NCBI Pathogen Detection Project"/>
        </authorList>
    </citation>
    <scope>NUCLEOTIDE SEQUENCE</scope>
    <source>
        <strain evidence="2">12-8479</strain>
    </source>
</reference>
<comment type="caution">
    <text evidence="2">The sequence shown here is derived from an EMBL/GenBank/DDBJ whole genome shotgun (WGS) entry which is preliminary data.</text>
</comment>